<organism evidence="2 3">
    <name type="scientific">Microscilla marina ATCC 23134</name>
    <dbReference type="NCBI Taxonomy" id="313606"/>
    <lineage>
        <taxon>Bacteria</taxon>
        <taxon>Pseudomonadati</taxon>
        <taxon>Bacteroidota</taxon>
        <taxon>Cytophagia</taxon>
        <taxon>Cytophagales</taxon>
        <taxon>Microscillaceae</taxon>
        <taxon>Microscilla</taxon>
    </lineage>
</organism>
<evidence type="ECO:0000313" key="3">
    <source>
        <dbReference type="Proteomes" id="UP000004095"/>
    </source>
</evidence>
<dbReference type="PANTHER" id="PTHR36438">
    <property type="entry name" value="IRON-SULFUR CLUSTER REPAIR PROTEIN YTFE"/>
    <property type="match status" value="1"/>
</dbReference>
<dbReference type="InterPro" id="IPR038062">
    <property type="entry name" value="ScdA-like_N_sf"/>
</dbReference>
<evidence type="ECO:0000313" key="2">
    <source>
        <dbReference type="EMBL" id="EAY28057.1"/>
    </source>
</evidence>
<dbReference type="InterPro" id="IPR019903">
    <property type="entry name" value="RIC_family"/>
</dbReference>
<name>A1ZNE6_MICM2</name>
<evidence type="ECO:0000256" key="1">
    <source>
        <dbReference type="ARBA" id="ARBA00004496"/>
    </source>
</evidence>
<dbReference type="EMBL" id="AAWS01000018">
    <property type="protein sequence ID" value="EAY28057.1"/>
    <property type="molecule type" value="Genomic_DNA"/>
</dbReference>
<dbReference type="GO" id="GO:0046872">
    <property type="term" value="F:metal ion binding"/>
    <property type="evidence" value="ECO:0007669"/>
    <property type="project" value="UniProtKB-KW"/>
</dbReference>
<dbReference type="RefSeq" id="WP_004155981.1">
    <property type="nucleotide sequence ID" value="NZ_AAWS01000018.1"/>
</dbReference>
<dbReference type="SUPFAM" id="SSF140683">
    <property type="entry name" value="SP0561-like"/>
    <property type="match status" value="1"/>
</dbReference>
<gene>
    <name evidence="2" type="ORF">M23134_02167</name>
</gene>
<accession>A1ZNE6</accession>
<comment type="subcellular location">
    <subcellularLocation>
        <location evidence="1">Cytoplasm</location>
    </subcellularLocation>
</comment>
<dbReference type="PANTHER" id="PTHR36438:SF1">
    <property type="entry name" value="IRON-SULFUR CLUSTER REPAIR PROTEIN YTFE"/>
    <property type="match status" value="1"/>
</dbReference>
<dbReference type="eggNOG" id="COG2846">
    <property type="taxonomic scope" value="Bacteria"/>
</dbReference>
<dbReference type="Gene3D" id="1.10.3910.10">
    <property type="entry name" value="SP0561-like"/>
    <property type="match status" value="1"/>
</dbReference>
<dbReference type="AlphaFoldDB" id="A1ZNE6"/>
<keyword evidence="3" id="KW-1185">Reference proteome</keyword>
<comment type="caution">
    <text evidence="2">The sequence shown here is derived from an EMBL/GenBank/DDBJ whole genome shotgun (WGS) entry which is preliminary data.</text>
</comment>
<dbReference type="Gene3D" id="1.20.120.520">
    <property type="entry name" value="nmb1532 protein domain like"/>
    <property type="match status" value="1"/>
</dbReference>
<proteinExistence type="predicted"/>
<dbReference type="Proteomes" id="UP000004095">
    <property type="component" value="Unassembled WGS sequence"/>
</dbReference>
<reference evidence="2 3" key="1">
    <citation type="submission" date="2007-01" db="EMBL/GenBank/DDBJ databases">
        <authorList>
            <person name="Haygood M."/>
            <person name="Podell S."/>
            <person name="Anderson C."/>
            <person name="Hopkinson B."/>
            <person name="Roe K."/>
            <person name="Barbeau K."/>
            <person name="Gaasterland T."/>
            <person name="Ferriera S."/>
            <person name="Johnson J."/>
            <person name="Kravitz S."/>
            <person name="Beeson K."/>
            <person name="Sutton G."/>
            <person name="Rogers Y.-H."/>
            <person name="Friedman R."/>
            <person name="Frazier M."/>
            <person name="Venter J.C."/>
        </authorList>
    </citation>
    <scope>NUCLEOTIDE SEQUENCE [LARGE SCALE GENOMIC DNA]</scope>
    <source>
        <strain evidence="2 3">ATCC 23134</strain>
    </source>
</reference>
<dbReference type="GO" id="GO:0005737">
    <property type="term" value="C:cytoplasm"/>
    <property type="evidence" value="ECO:0007669"/>
    <property type="project" value="UniProtKB-SubCell"/>
</dbReference>
<dbReference type="OrthoDB" id="977349at2"/>
<sequence>MDKINTKITDLVSNNPESASVLHFLGIHFFNYTEKTLGEVCQEHDVDAALVIRRLNESALVKDKAQINLEEYPIELIVEYLKHSHYVFIKQRLSYIASLLESYQDSSGVVKDLKLIFPHFFKDFIEHIYEEEDTLFAYILTLNKVKKHAGGKPVSKEIIEKLQQKSQGKTVADYEKEHREEDNEMSGMRELTNQYAQASSEDLHAKVILDALKSFEGELKIHAKIENDILFPKAIQLETEVLAVS</sequence>
<protein>
    <submittedName>
        <fullName evidence="2">Hemerythrin HHE cation binding domain subfamily, putative</fullName>
    </submittedName>
</protein>